<reference evidence="2" key="1">
    <citation type="submission" date="2017-03" db="EMBL/GenBank/DDBJ databases">
        <title>Phytopthora megakarya and P. palmivora, two closely related causual agents of cacao black pod achieved similar genome size and gene model numbers by different mechanisms.</title>
        <authorList>
            <person name="Ali S."/>
            <person name="Shao J."/>
            <person name="Larry D.J."/>
            <person name="Kronmiller B."/>
            <person name="Shen D."/>
            <person name="Strem M.D."/>
            <person name="Melnick R.L."/>
            <person name="Guiltinan M.J."/>
            <person name="Tyler B.M."/>
            <person name="Meinhardt L.W."/>
            <person name="Bailey B.A."/>
        </authorList>
    </citation>
    <scope>NUCLEOTIDE SEQUENCE [LARGE SCALE GENOMIC DNA]</scope>
    <source>
        <strain evidence="2">zdho120</strain>
    </source>
</reference>
<comment type="caution">
    <text evidence="1">The sequence shown here is derived from an EMBL/GenBank/DDBJ whole genome shotgun (WGS) entry which is preliminary data.</text>
</comment>
<dbReference type="EMBL" id="NBNE01002007">
    <property type="protein sequence ID" value="OWZ11862.1"/>
    <property type="molecule type" value="Genomic_DNA"/>
</dbReference>
<evidence type="ECO:0000313" key="2">
    <source>
        <dbReference type="Proteomes" id="UP000198211"/>
    </source>
</evidence>
<dbReference type="Proteomes" id="UP000198211">
    <property type="component" value="Unassembled WGS sequence"/>
</dbReference>
<sequence length="175" mass="20179">MIILCLDSVVITFMADWDRCERVPRLNGGKRYRIFRNEQGRGSNNGDRNEALRLHLNRHKVISKKVKSVKYIHVMREFSAAADLLATEGLEFKNIESSPNRENELSELNQIHEMIYNVTADSMRVQEAEMRGTKSLIQCVDGKDKAYANFLARYPRGNDDNQESINNSEETCPIR</sequence>
<accession>A0A225W2T9</accession>
<dbReference type="AlphaFoldDB" id="A0A225W2T9"/>
<protein>
    <submittedName>
        <fullName evidence="1">Uncharacterized protein</fullName>
    </submittedName>
</protein>
<keyword evidence="2" id="KW-1185">Reference proteome</keyword>
<organism evidence="1 2">
    <name type="scientific">Phytophthora megakarya</name>
    <dbReference type="NCBI Taxonomy" id="4795"/>
    <lineage>
        <taxon>Eukaryota</taxon>
        <taxon>Sar</taxon>
        <taxon>Stramenopiles</taxon>
        <taxon>Oomycota</taxon>
        <taxon>Peronosporomycetes</taxon>
        <taxon>Peronosporales</taxon>
        <taxon>Peronosporaceae</taxon>
        <taxon>Phytophthora</taxon>
    </lineage>
</organism>
<evidence type="ECO:0000313" key="1">
    <source>
        <dbReference type="EMBL" id="OWZ11862.1"/>
    </source>
</evidence>
<name>A0A225W2T9_9STRA</name>
<proteinExistence type="predicted"/>
<gene>
    <name evidence="1" type="ORF">PHMEG_00015057</name>
</gene>